<feature type="compositionally biased region" description="Basic and acidic residues" evidence="4">
    <location>
        <begin position="198"/>
        <end position="215"/>
    </location>
</feature>
<dbReference type="PROSITE" id="PS50297">
    <property type="entry name" value="ANK_REP_REGION"/>
    <property type="match status" value="1"/>
</dbReference>
<feature type="repeat" description="ANK" evidence="3">
    <location>
        <begin position="88"/>
        <end position="133"/>
    </location>
</feature>
<evidence type="ECO:0000256" key="4">
    <source>
        <dbReference type="SAM" id="MobiDB-lite"/>
    </source>
</evidence>
<evidence type="ECO:0000256" key="2">
    <source>
        <dbReference type="ARBA" id="ARBA00023043"/>
    </source>
</evidence>
<dbReference type="PROSITE" id="PS50088">
    <property type="entry name" value="ANK_REPEAT"/>
    <property type="match status" value="2"/>
</dbReference>
<dbReference type="InterPro" id="IPR036770">
    <property type="entry name" value="Ankyrin_rpt-contain_sf"/>
</dbReference>
<evidence type="ECO:0000313" key="6">
    <source>
        <dbReference type="Proteomes" id="UP001217089"/>
    </source>
</evidence>
<dbReference type="PANTHER" id="PTHR24193">
    <property type="entry name" value="ANKYRIN REPEAT PROTEIN"/>
    <property type="match status" value="1"/>
</dbReference>
<feature type="region of interest" description="Disordered" evidence="4">
    <location>
        <begin position="194"/>
        <end position="241"/>
    </location>
</feature>
<comment type="caution">
    <text evidence="5">The sequence shown here is derived from an EMBL/GenBank/DDBJ whole genome shotgun (WGS) entry which is preliminary data.</text>
</comment>
<organism evidence="5 6">
    <name type="scientific">Tegillarca granosa</name>
    <name type="common">Malaysian cockle</name>
    <name type="synonym">Anadara granosa</name>
    <dbReference type="NCBI Taxonomy" id="220873"/>
    <lineage>
        <taxon>Eukaryota</taxon>
        <taxon>Metazoa</taxon>
        <taxon>Spiralia</taxon>
        <taxon>Lophotrochozoa</taxon>
        <taxon>Mollusca</taxon>
        <taxon>Bivalvia</taxon>
        <taxon>Autobranchia</taxon>
        <taxon>Pteriomorphia</taxon>
        <taxon>Arcoida</taxon>
        <taxon>Arcoidea</taxon>
        <taxon>Arcidae</taxon>
        <taxon>Tegillarca</taxon>
    </lineage>
</organism>
<dbReference type="InterPro" id="IPR002110">
    <property type="entry name" value="Ankyrin_rpt"/>
</dbReference>
<dbReference type="PRINTS" id="PR01415">
    <property type="entry name" value="ANKYRIN"/>
</dbReference>
<dbReference type="SMART" id="SM00248">
    <property type="entry name" value="ANK"/>
    <property type="match status" value="3"/>
</dbReference>
<name>A0ABQ9FWT8_TEGGR</name>
<feature type="repeat" description="ANK" evidence="3">
    <location>
        <begin position="46"/>
        <end position="78"/>
    </location>
</feature>
<keyword evidence="6" id="KW-1185">Reference proteome</keyword>
<gene>
    <name evidence="5" type="ORF">KUTeg_002193</name>
</gene>
<evidence type="ECO:0000256" key="1">
    <source>
        <dbReference type="ARBA" id="ARBA00022737"/>
    </source>
</evidence>
<dbReference type="PANTHER" id="PTHR24193:SF121">
    <property type="entry name" value="ADA2A-CONTAINING COMPLEX COMPONENT 3, ISOFORM D"/>
    <property type="match status" value="1"/>
</dbReference>
<keyword evidence="1" id="KW-0677">Repeat</keyword>
<dbReference type="Pfam" id="PF12796">
    <property type="entry name" value="Ank_2"/>
    <property type="match status" value="1"/>
</dbReference>
<protein>
    <submittedName>
        <fullName evidence="5">Uncharacterized protein</fullName>
    </submittedName>
</protein>
<dbReference type="Proteomes" id="UP001217089">
    <property type="component" value="Unassembled WGS sequence"/>
</dbReference>
<reference evidence="5 6" key="1">
    <citation type="submission" date="2022-12" db="EMBL/GenBank/DDBJ databases">
        <title>Chromosome-level genome of Tegillarca granosa.</title>
        <authorList>
            <person name="Kim J."/>
        </authorList>
    </citation>
    <scope>NUCLEOTIDE SEQUENCE [LARGE SCALE GENOMIC DNA]</scope>
    <source>
        <strain evidence="5">Teg-2019</strain>
        <tissue evidence="5">Adductor muscle</tissue>
    </source>
</reference>
<evidence type="ECO:0000313" key="5">
    <source>
        <dbReference type="EMBL" id="KAJ8320606.1"/>
    </source>
</evidence>
<accession>A0ABQ9FWT8</accession>
<dbReference type="SUPFAM" id="SSF48403">
    <property type="entry name" value="Ankyrin repeat"/>
    <property type="match status" value="1"/>
</dbReference>
<evidence type="ECO:0000256" key="3">
    <source>
        <dbReference type="PROSITE-ProRule" id="PRU00023"/>
    </source>
</evidence>
<dbReference type="EMBL" id="JARBDR010000141">
    <property type="protein sequence ID" value="KAJ8320606.1"/>
    <property type="molecule type" value="Genomic_DNA"/>
</dbReference>
<sequence>MTLKPSPSNWSLNSNSPIVQARRLRRTSSLGDLPNLSGDINVRDAKGRTPLFYAARHGETEDVKRLLEAGCDPNIPDNRCNLDAKNILGQSPLMRAVLYDDLEMVKFLKKGEGHEKICEYLMRSGADVNLVDNLGQSALYIAVHNPGLASIELVRKVIKSGYDVEKDSRWLKKSELNLINQEDMTLFKKIKSKFSRRGKSDKENGKDDKILESPKTKRSKERKAGEKQVTFHAKHDQQTEL</sequence>
<dbReference type="InterPro" id="IPR050663">
    <property type="entry name" value="Ankyrin-SOCS_Box"/>
</dbReference>
<proteinExistence type="predicted"/>
<dbReference type="Gene3D" id="1.25.40.20">
    <property type="entry name" value="Ankyrin repeat-containing domain"/>
    <property type="match status" value="2"/>
</dbReference>
<dbReference type="Pfam" id="PF00023">
    <property type="entry name" value="Ank"/>
    <property type="match status" value="1"/>
</dbReference>
<keyword evidence="2 3" id="KW-0040">ANK repeat</keyword>